<accession>A0ABN9A8B7</accession>
<evidence type="ECO:0000313" key="1">
    <source>
        <dbReference type="EMBL" id="CAI9532246.1"/>
    </source>
</evidence>
<reference evidence="1" key="1">
    <citation type="submission" date="2023-05" db="EMBL/GenBank/DDBJ databases">
        <authorList>
            <person name="Stuckert A."/>
        </authorList>
    </citation>
    <scope>NUCLEOTIDE SEQUENCE</scope>
</reference>
<dbReference type="Proteomes" id="UP001162483">
    <property type="component" value="Unassembled WGS sequence"/>
</dbReference>
<dbReference type="EMBL" id="CATNWA010000049">
    <property type="protein sequence ID" value="CAI9532246.1"/>
    <property type="molecule type" value="Genomic_DNA"/>
</dbReference>
<proteinExistence type="predicted"/>
<comment type="caution">
    <text evidence="1">The sequence shown here is derived from an EMBL/GenBank/DDBJ whole genome shotgun (WGS) entry which is preliminary data.</text>
</comment>
<name>A0ABN9A8B7_9NEOB</name>
<sequence length="60" mass="6578">MTLGMKGLTRGAMKGLIVCCFTLCAVLVLDYKHTALHGYAVHSHAKQCAGTDREENCFVY</sequence>
<evidence type="ECO:0000313" key="2">
    <source>
        <dbReference type="Proteomes" id="UP001162483"/>
    </source>
</evidence>
<organism evidence="1 2">
    <name type="scientific">Staurois parvus</name>
    <dbReference type="NCBI Taxonomy" id="386267"/>
    <lineage>
        <taxon>Eukaryota</taxon>
        <taxon>Metazoa</taxon>
        <taxon>Chordata</taxon>
        <taxon>Craniata</taxon>
        <taxon>Vertebrata</taxon>
        <taxon>Euteleostomi</taxon>
        <taxon>Amphibia</taxon>
        <taxon>Batrachia</taxon>
        <taxon>Anura</taxon>
        <taxon>Neobatrachia</taxon>
        <taxon>Ranoidea</taxon>
        <taxon>Ranidae</taxon>
        <taxon>Staurois</taxon>
    </lineage>
</organism>
<keyword evidence="2" id="KW-1185">Reference proteome</keyword>
<protein>
    <submittedName>
        <fullName evidence="1">Uncharacterized protein</fullName>
    </submittedName>
</protein>
<gene>
    <name evidence="1" type="ORF">SPARVUS_LOCUS119119</name>
</gene>